<dbReference type="PANTHER" id="PTHR43345">
    <property type="entry name" value="3-ISOPROPYLMALATE DEHYDRATASE SMALL SUBUNIT 2-RELATED-RELATED"/>
    <property type="match status" value="1"/>
</dbReference>
<dbReference type="AlphaFoldDB" id="A0A520KQI7"/>
<evidence type="ECO:0000256" key="1">
    <source>
        <dbReference type="ARBA" id="ARBA00009869"/>
    </source>
</evidence>
<evidence type="ECO:0000313" key="5">
    <source>
        <dbReference type="EMBL" id="RZN63830.1"/>
    </source>
</evidence>
<dbReference type="Gene3D" id="3.20.19.10">
    <property type="entry name" value="Aconitase, domain 4"/>
    <property type="match status" value="1"/>
</dbReference>
<dbReference type="EC" id="4.2.1.33" evidence="3"/>
<protein>
    <recommendedName>
        <fullName evidence="3">3-isopropylmalate dehydratase small subunit</fullName>
        <ecNumber evidence="3">4.2.1.33</ecNumber>
    </recommendedName>
    <alternativeName>
        <fullName evidence="3">Alpha-IPM isomerase</fullName>
        <shortName evidence="3">IPMI</shortName>
    </alternativeName>
    <alternativeName>
        <fullName evidence="3">Isopropylmalate isomerase</fullName>
    </alternativeName>
</protein>
<keyword evidence="3" id="KW-0028">Amino-acid biosynthesis</keyword>
<feature type="domain" description="Aconitase A/isopropylmalate dehydratase small subunit swivel" evidence="4">
    <location>
        <begin position="45"/>
        <end position="106"/>
    </location>
</feature>
<dbReference type="GO" id="GO:0009098">
    <property type="term" value="P:L-leucine biosynthetic process"/>
    <property type="evidence" value="ECO:0007669"/>
    <property type="project" value="UniProtKB-UniRule"/>
</dbReference>
<proteinExistence type="inferred from homology"/>
<reference evidence="5 6" key="1">
    <citation type="journal article" date="2019" name="Nat. Microbiol.">
        <title>Wide diversity of methane and short-chain alkane metabolisms in uncultured archaea.</title>
        <authorList>
            <person name="Borrel G."/>
            <person name="Adam P.S."/>
            <person name="McKay L.J."/>
            <person name="Chen L.X."/>
            <person name="Sierra-Garcia I.N."/>
            <person name="Sieber C.M."/>
            <person name="Letourneur Q."/>
            <person name="Ghozlane A."/>
            <person name="Andersen G.L."/>
            <person name="Li W.J."/>
            <person name="Hallam S.J."/>
            <person name="Muyzer G."/>
            <person name="de Oliveira V.M."/>
            <person name="Inskeep W.P."/>
            <person name="Banfield J.F."/>
            <person name="Gribaldo S."/>
        </authorList>
    </citation>
    <scope>NUCLEOTIDE SEQUENCE [LARGE SCALE GENOMIC DNA]</scope>
    <source>
        <strain evidence="5">NM1a</strain>
    </source>
</reference>
<evidence type="ECO:0000256" key="3">
    <source>
        <dbReference type="HAMAP-Rule" id="MF_01032"/>
    </source>
</evidence>
<dbReference type="CDD" id="cd01577">
    <property type="entry name" value="IPMI_Swivel"/>
    <property type="match status" value="1"/>
</dbReference>
<dbReference type="InterPro" id="IPR015928">
    <property type="entry name" value="Aconitase/3IPM_dehydase_swvl"/>
</dbReference>
<comment type="caution">
    <text evidence="5">The sequence shown here is derived from an EMBL/GenBank/DDBJ whole genome shotgun (WGS) entry which is preliminary data.</text>
</comment>
<dbReference type="InterPro" id="IPR033940">
    <property type="entry name" value="IPMI_Swivel"/>
</dbReference>
<dbReference type="HAMAP" id="MF_01032">
    <property type="entry name" value="LeuD_type2"/>
    <property type="match status" value="1"/>
</dbReference>
<dbReference type="Proteomes" id="UP000317158">
    <property type="component" value="Unassembled WGS sequence"/>
</dbReference>
<dbReference type="InterPro" id="IPR000573">
    <property type="entry name" value="AconitaseA/IPMdHydase_ssu_swvl"/>
</dbReference>
<dbReference type="GO" id="GO:0003861">
    <property type="term" value="F:3-isopropylmalate dehydratase activity"/>
    <property type="evidence" value="ECO:0007669"/>
    <property type="project" value="UniProtKB-UniRule"/>
</dbReference>
<sequence>MSSEILRVFPSDINTDEIISGKYKYDELDMNKLAVHTFESIDKNFYNDARSKKDPIIVAAKNFGCGSSREQAPQVLKACGISCIIAESFARIFYRNCFNIGLPAIECNDIAEKVSKGDKLEIDFESGTIKNLTKGDIYKFKPIPEYIRKILDAGGLIPFLKNNDGF</sequence>
<dbReference type="InterPro" id="IPR011827">
    <property type="entry name" value="LeuD_type2/HacB/DmdB"/>
</dbReference>
<dbReference type="PANTHER" id="PTHR43345:SF2">
    <property type="entry name" value="3-ISOPROPYLMALATE DEHYDRATASE SMALL SUBUNIT 1"/>
    <property type="match status" value="1"/>
</dbReference>
<dbReference type="UniPathway" id="UPA00048">
    <property type="reaction ID" value="UER00071"/>
</dbReference>
<comment type="pathway">
    <text evidence="3">Amino-acid biosynthesis; L-leucine biosynthesis; L-leucine from 3-methyl-2-oxobutanoate: step 2/4.</text>
</comment>
<dbReference type="Pfam" id="PF00694">
    <property type="entry name" value="Aconitase_C"/>
    <property type="match status" value="1"/>
</dbReference>
<keyword evidence="2 3" id="KW-0456">Lyase</keyword>
<comment type="similarity">
    <text evidence="1 3">Belongs to the LeuD family. LeuD type 2 subfamily.</text>
</comment>
<keyword evidence="3" id="KW-0432">Leucine biosynthesis</keyword>
<comment type="function">
    <text evidence="3">Catalyzes the isomerization between 2-isopropylmalate and 3-isopropylmalate, via the formation of 2-isopropylmaleate.</text>
</comment>
<organism evidence="5 6">
    <name type="scientific">Methanoliparum thermophilum</name>
    <dbReference type="NCBI Taxonomy" id="2491083"/>
    <lineage>
        <taxon>Archaea</taxon>
        <taxon>Methanobacteriati</taxon>
        <taxon>Methanobacteriota</taxon>
        <taxon>Candidatus Methanoliparia</taxon>
        <taxon>Candidatus Methanoliparales</taxon>
        <taxon>Candidatus Methanoliparaceae</taxon>
        <taxon>Candidatus Methanoliparum</taxon>
    </lineage>
</organism>
<evidence type="ECO:0000259" key="4">
    <source>
        <dbReference type="Pfam" id="PF00694"/>
    </source>
</evidence>
<accession>A0A520KQI7</accession>
<gene>
    <name evidence="3" type="primary">leuD</name>
    <name evidence="5" type="ORF">EF806_06230</name>
</gene>
<dbReference type="InterPro" id="IPR050075">
    <property type="entry name" value="LeuD"/>
</dbReference>
<comment type="subunit">
    <text evidence="3">Heterodimer of LeuC and LeuD.</text>
</comment>
<evidence type="ECO:0000313" key="6">
    <source>
        <dbReference type="Proteomes" id="UP000317158"/>
    </source>
</evidence>
<dbReference type="SUPFAM" id="SSF52016">
    <property type="entry name" value="LeuD/IlvD-like"/>
    <property type="match status" value="1"/>
</dbReference>
<keyword evidence="3" id="KW-0100">Branched-chain amino acid biosynthesis</keyword>
<comment type="catalytic activity">
    <reaction evidence="3">
        <text>(2R,3S)-3-isopropylmalate = (2S)-2-isopropylmalate</text>
        <dbReference type="Rhea" id="RHEA:32287"/>
        <dbReference type="ChEBI" id="CHEBI:1178"/>
        <dbReference type="ChEBI" id="CHEBI:35121"/>
        <dbReference type="EC" id="4.2.1.33"/>
    </reaction>
</comment>
<dbReference type="EMBL" id="RXIF01000012">
    <property type="protein sequence ID" value="RZN63830.1"/>
    <property type="molecule type" value="Genomic_DNA"/>
</dbReference>
<evidence type="ECO:0000256" key="2">
    <source>
        <dbReference type="ARBA" id="ARBA00023239"/>
    </source>
</evidence>
<name>A0A520KQI7_METT2</name>
<dbReference type="NCBIfam" id="TIGR02087">
    <property type="entry name" value="LEUD_arch"/>
    <property type="match status" value="1"/>
</dbReference>